<comment type="subcellular location">
    <subcellularLocation>
        <location evidence="2">Endomembrane system</location>
    </subcellularLocation>
    <subcellularLocation>
        <location evidence="1">Endoplasmic reticulum</location>
    </subcellularLocation>
</comment>
<evidence type="ECO:0000256" key="3">
    <source>
        <dbReference type="ARBA" id="ARBA00022824"/>
    </source>
</evidence>
<evidence type="ECO:0000256" key="5">
    <source>
        <dbReference type="SAM" id="MobiDB-lite"/>
    </source>
</evidence>
<protein>
    <submittedName>
        <fullName evidence="6">Uncharacterized protein</fullName>
    </submittedName>
</protein>
<dbReference type="GO" id="GO:0000139">
    <property type="term" value="C:Golgi membrane"/>
    <property type="evidence" value="ECO:0007669"/>
    <property type="project" value="InterPro"/>
</dbReference>
<dbReference type="GO" id="GO:0032934">
    <property type="term" value="F:sterol binding"/>
    <property type="evidence" value="ECO:0007669"/>
    <property type="project" value="InterPro"/>
</dbReference>
<feature type="region of interest" description="Disordered" evidence="5">
    <location>
        <begin position="1"/>
        <end position="25"/>
    </location>
</feature>
<evidence type="ECO:0000313" key="6">
    <source>
        <dbReference type="EMBL" id="CEK50390.1"/>
    </source>
</evidence>
<dbReference type="AlphaFoldDB" id="A0A0B6Y4D9"/>
<dbReference type="GO" id="GO:0005789">
    <property type="term" value="C:endoplasmic reticulum membrane"/>
    <property type="evidence" value="ECO:0007669"/>
    <property type="project" value="InterPro"/>
</dbReference>
<sequence>SGLDMSRQEDDVQGNHAGSGRGEEEMKVGLVEHTDLELWRKLSHKHWPTLFHSFNISLSGRYISFLPTIHLSELIDPQTALGVRCPTDK</sequence>
<keyword evidence="4" id="KW-0472">Membrane</keyword>
<gene>
    <name evidence="6" type="primary">ORF10622</name>
</gene>
<evidence type="ECO:0000256" key="2">
    <source>
        <dbReference type="ARBA" id="ARBA00004308"/>
    </source>
</evidence>
<keyword evidence="3" id="KW-0256">Endoplasmic reticulum</keyword>
<feature type="non-terminal residue" evidence="6">
    <location>
        <position position="1"/>
    </location>
</feature>
<feature type="compositionally biased region" description="Basic and acidic residues" evidence="5">
    <location>
        <begin position="1"/>
        <end position="10"/>
    </location>
</feature>
<proteinExistence type="predicted"/>
<dbReference type="PANTHER" id="PTHR46378:SF1">
    <property type="entry name" value="STEROL REGULATORY ELEMENT-BINDING PROTEIN CLEAVAGE-ACTIVATING PROTEIN"/>
    <property type="match status" value="1"/>
</dbReference>
<dbReference type="EMBL" id="HACG01003525">
    <property type="protein sequence ID" value="CEK50390.1"/>
    <property type="molecule type" value="Transcribed_RNA"/>
</dbReference>
<name>A0A0B6Y4D9_9EUPU</name>
<dbReference type="GO" id="GO:0032933">
    <property type="term" value="P:SREBP signaling pathway"/>
    <property type="evidence" value="ECO:0007669"/>
    <property type="project" value="InterPro"/>
</dbReference>
<dbReference type="GO" id="GO:0045540">
    <property type="term" value="P:regulation of cholesterol biosynthetic process"/>
    <property type="evidence" value="ECO:0007669"/>
    <property type="project" value="TreeGrafter"/>
</dbReference>
<dbReference type="PANTHER" id="PTHR46378">
    <property type="entry name" value="STEROL REGULATORY ELEMENT-BINDING PROTEIN CLEAVAGE-ACTIVATING PROTEIN"/>
    <property type="match status" value="1"/>
</dbReference>
<evidence type="ECO:0000256" key="1">
    <source>
        <dbReference type="ARBA" id="ARBA00004240"/>
    </source>
</evidence>
<dbReference type="InterPro" id="IPR030225">
    <property type="entry name" value="SCAP"/>
</dbReference>
<dbReference type="GO" id="GO:0032936">
    <property type="term" value="C:SREBP-SCAP complex"/>
    <property type="evidence" value="ECO:0007669"/>
    <property type="project" value="TreeGrafter"/>
</dbReference>
<accession>A0A0B6Y4D9</accession>
<reference evidence="6" key="1">
    <citation type="submission" date="2014-12" db="EMBL/GenBank/DDBJ databases">
        <title>Insight into the proteome of Arion vulgaris.</title>
        <authorList>
            <person name="Aradska J."/>
            <person name="Bulat T."/>
            <person name="Smidak R."/>
            <person name="Sarate P."/>
            <person name="Gangsoo J."/>
            <person name="Sialana F."/>
            <person name="Bilban M."/>
            <person name="Lubec G."/>
        </authorList>
    </citation>
    <scope>NUCLEOTIDE SEQUENCE</scope>
    <source>
        <tissue evidence="6">Skin</tissue>
    </source>
</reference>
<feature type="non-terminal residue" evidence="6">
    <location>
        <position position="89"/>
    </location>
</feature>
<organism evidence="6">
    <name type="scientific">Arion vulgaris</name>
    <dbReference type="NCBI Taxonomy" id="1028688"/>
    <lineage>
        <taxon>Eukaryota</taxon>
        <taxon>Metazoa</taxon>
        <taxon>Spiralia</taxon>
        <taxon>Lophotrochozoa</taxon>
        <taxon>Mollusca</taxon>
        <taxon>Gastropoda</taxon>
        <taxon>Heterobranchia</taxon>
        <taxon>Euthyneura</taxon>
        <taxon>Panpulmonata</taxon>
        <taxon>Eupulmonata</taxon>
        <taxon>Stylommatophora</taxon>
        <taxon>Helicina</taxon>
        <taxon>Arionoidea</taxon>
        <taxon>Arionidae</taxon>
        <taxon>Arion</taxon>
    </lineage>
</organism>
<evidence type="ECO:0000256" key="4">
    <source>
        <dbReference type="ARBA" id="ARBA00023136"/>
    </source>
</evidence>